<dbReference type="STRING" id="745820.SAMN04488053_10221"/>
<dbReference type="GO" id="GO:0000105">
    <property type="term" value="P:L-histidine biosynthetic process"/>
    <property type="evidence" value="ECO:0007669"/>
    <property type="project" value="UniProtKB-UniRule"/>
</dbReference>
<evidence type="ECO:0000256" key="2">
    <source>
        <dbReference type="ARBA" id="ARBA00009152"/>
    </source>
</evidence>
<protein>
    <recommendedName>
        <fullName evidence="3 8">Histidinol-phosphatase</fullName>
        <shortName evidence="8">HolPase</shortName>
        <ecNumber evidence="3 8">3.1.3.15</ecNumber>
    </recommendedName>
</protein>
<name>A0A1H0CAE5_9BACI</name>
<keyword evidence="5 8" id="KW-0378">Hydrolase</keyword>
<comment type="similarity">
    <text evidence="2 8">Belongs to the PHP hydrolase family. HisK subfamily.</text>
</comment>
<evidence type="ECO:0000256" key="5">
    <source>
        <dbReference type="ARBA" id="ARBA00022801"/>
    </source>
</evidence>
<dbReference type="SUPFAM" id="SSF89550">
    <property type="entry name" value="PHP domain-like"/>
    <property type="match status" value="1"/>
</dbReference>
<comment type="catalytic activity">
    <reaction evidence="7 8">
        <text>L-histidinol phosphate + H2O = L-histidinol + phosphate</text>
        <dbReference type="Rhea" id="RHEA:14465"/>
        <dbReference type="ChEBI" id="CHEBI:15377"/>
        <dbReference type="ChEBI" id="CHEBI:43474"/>
        <dbReference type="ChEBI" id="CHEBI:57699"/>
        <dbReference type="ChEBI" id="CHEBI:57980"/>
        <dbReference type="EC" id="3.1.3.15"/>
    </reaction>
</comment>
<dbReference type="GO" id="GO:0004401">
    <property type="term" value="F:histidinol-phosphatase activity"/>
    <property type="evidence" value="ECO:0007669"/>
    <property type="project" value="UniProtKB-UniRule"/>
</dbReference>
<dbReference type="PANTHER" id="PTHR21039:SF0">
    <property type="entry name" value="HISTIDINOL-PHOSPHATASE"/>
    <property type="match status" value="1"/>
</dbReference>
<accession>A0A1H0CAE5</accession>
<evidence type="ECO:0000313" key="11">
    <source>
        <dbReference type="Proteomes" id="UP000198778"/>
    </source>
</evidence>
<reference evidence="11" key="1">
    <citation type="submission" date="2016-10" db="EMBL/GenBank/DDBJ databases">
        <authorList>
            <person name="Varghese N."/>
            <person name="Submissions S."/>
        </authorList>
    </citation>
    <scope>NUCLEOTIDE SEQUENCE [LARGE SCALE GENOMIC DNA]</scope>
    <source>
        <strain evidence="11">CGMCC 1.10369</strain>
    </source>
</reference>
<evidence type="ECO:0000256" key="4">
    <source>
        <dbReference type="ARBA" id="ARBA00022605"/>
    </source>
</evidence>
<dbReference type="Proteomes" id="UP000198778">
    <property type="component" value="Unassembled WGS sequence"/>
</dbReference>
<feature type="domain" description="PHP" evidence="9">
    <location>
        <begin position="6"/>
        <end position="217"/>
    </location>
</feature>
<evidence type="ECO:0000256" key="7">
    <source>
        <dbReference type="ARBA" id="ARBA00049158"/>
    </source>
</evidence>
<dbReference type="GO" id="GO:0005737">
    <property type="term" value="C:cytoplasm"/>
    <property type="evidence" value="ECO:0007669"/>
    <property type="project" value="TreeGrafter"/>
</dbReference>
<evidence type="ECO:0000256" key="6">
    <source>
        <dbReference type="ARBA" id="ARBA00023102"/>
    </source>
</evidence>
<proteinExistence type="inferred from homology"/>
<evidence type="ECO:0000256" key="3">
    <source>
        <dbReference type="ARBA" id="ARBA00013085"/>
    </source>
</evidence>
<sequence length="267" mass="30203">MVIKRDGHIHTPYCPHGSADSLDAYVQQALNTGLTDITFTEHAPLPGGFIDPVPEKDSAMRAEDLLPYIEAVRSLQSHYEDQIRIRIGLEVDFIEGYEKETKEFLNAIGPQIDDAILSVHFLKTKDGYWCLDYHEDTFHKLISSAGSLKKVYQLYYETVIQSVQADLGRFKPERVGHMTLVHKFQKLFPADFNDSYFIDEVLQEVQKNNMSLDVNTAGLLKKHCREHYPPAGTLKKAQALHIPFVYGSDAHASSGVGGEREKVADYF</sequence>
<dbReference type="UniPathway" id="UPA00031">
    <property type="reaction ID" value="UER00013"/>
</dbReference>
<keyword evidence="6 8" id="KW-0368">Histidine biosynthesis</keyword>
<evidence type="ECO:0000313" key="10">
    <source>
        <dbReference type="EMBL" id="SDN54776.1"/>
    </source>
</evidence>
<dbReference type="InterPro" id="IPR016195">
    <property type="entry name" value="Pol/histidinol_Pase-like"/>
</dbReference>
<dbReference type="PANTHER" id="PTHR21039">
    <property type="entry name" value="HISTIDINOL PHOSPHATASE-RELATED"/>
    <property type="match status" value="1"/>
</dbReference>
<dbReference type="RefSeq" id="WP_090841144.1">
    <property type="nucleotide sequence ID" value="NZ_FNIL01000002.1"/>
</dbReference>
<gene>
    <name evidence="10" type="ORF">SAMN04488053_10221</name>
</gene>
<dbReference type="InterPro" id="IPR010140">
    <property type="entry name" value="Histidinol_P_phosphatase_HisJ"/>
</dbReference>
<dbReference type="Pfam" id="PF02811">
    <property type="entry name" value="PHP"/>
    <property type="match status" value="1"/>
</dbReference>
<organism evidence="10 11">
    <name type="scientific">Alkalicoccus daliensis</name>
    <dbReference type="NCBI Taxonomy" id="745820"/>
    <lineage>
        <taxon>Bacteria</taxon>
        <taxon>Bacillati</taxon>
        <taxon>Bacillota</taxon>
        <taxon>Bacilli</taxon>
        <taxon>Bacillales</taxon>
        <taxon>Bacillaceae</taxon>
        <taxon>Alkalicoccus</taxon>
    </lineage>
</organism>
<dbReference type="EC" id="3.1.3.15" evidence="3 8"/>
<keyword evidence="11" id="KW-1185">Reference proteome</keyword>
<dbReference type="AlphaFoldDB" id="A0A1H0CAE5"/>
<dbReference type="Gene3D" id="3.20.20.140">
    <property type="entry name" value="Metal-dependent hydrolases"/>
    <property type="match status" value="1"/>
</dbReference>
<dbReference type="CDD" id="cd12110">
    <property type="entry name" value="PHP_HisPPase_Hisj_like"/>
    <property type="match status" value="1"/>
</dbReference>
<dbReference type="InterPro" id="IPR004013">
    <property type="entry name" value="PHP_dom"/>
</dbReference>
<keyword evidence="4 8" id="KW-0028">Amino-acid biosynthesis</keyword>
<dbReference type="OrthoDB" id="9775255at2"/>
<evidence type="ECO:0000259" key="9">
    <source>
        <dbReference type="Pfam" id="PF02811"/>
    </source>
</evidence>
<evidence type="ECO:0000256" key="8">
    <source>
        <dbReference type="RuleBase" id="RU366003"/>
    </source>
</evidence>
<evidence type="ECO:0000256" key="1">
    <source>
        <dbReference type="ARBA" id="ARBA00004970"/>
    </source>
</evidence>
<dbReference type="EMBL" id="FNIL01000002">
    <property type="protein sequence ID" value="SDN54776.1"/>
    <property type="molecule type" value="Genomic_DNA"/>
</dbReference>
<comment type="pathway">
    <text evidence="1 8">Amino-acid biosynthesis; L-histidine biosynthesis; L-histidine from 5-phospho-alpha-D-ribose 1-diphosphate: step 8/9.</text>
</comment>
<dbReference type="NCBIfam" id="NF005996">
    <property type="entry name" value="PRK08123.1"/>
    <property type="match status" value="1"/>
</dbReference>
<dbReference type="NCBIfam" id="TIGR01856">
    <property type="entry name" value="hisJ_fam"/>
    <property type="match status" value="1"/>
</dbReference>